<gene>
    <name evidence="2" type="ORF">EZH22_27870</name>
</gene>
<dbReference type="Gene3D" id="3.50.50.60">
    <property type="entry name" value="FAD/NAD(P)-binding domain"/>
    <property type="match status" value="1"/>
</dbReference>
<keyword evidence="3" id="KW-1185">Reference proteome</keyword>
<accession>A0A974PNY3</accession>
<dbReference type="GO" id="GO:0004497">
    <property type="term" value="F:monooxygenase activity"/>
    <property type="evidence" value="ECO:0007669"/>
    <property type="project" value="TreeGrafter"/>
</dbReference>
<dbReference type="SUPFAM" id="SSF51905">
    <property type="entry name" value="FAD/NAD(P)-binding domain"/>
    <property type="match status" value="1"/>
</dbReference>
<name>A0A974PNY3_9HYPH</name>
<dbReference type="AlphaFoldDB" id="A0A974PNY3"/>
<dbReference type="PANTHER" id="PTHR43539">
    <property type="entry name" value="FLAVIN-BINDING MONOOXYGENASE-LIKE PROTEIN (AFU_ORTHOLOGUE AFUA_4G09220)"/>
    <property type="match status" value="1"/>
</dbReference>
<dbReference type="Pfam" id="PF13738">
    <property type="entry name" value="Pyr_redox_3"/>
    <property type="match status" value="1"/>
</dbReference>
<reference evidence="2 3" key="1">
    <citation type="submission" date="2020-10" db="EMBL/GenBank/DDBJ databases">
        <title>Degradation of 1,4-Dioxane by Xanthobacter sp. YN2, via a Novel Group-2 Soluble Di-Iron Monooxygenase.</title>
        <authorList>
            <person name="Ma F."/>
            <person name="Wang Y."/>
            <person name="Yang J."/>
            <person name="Guo H."/>
            <person name="Su D."/>
            <person name="Yu L."/>
        </authorList>
    </citation>
    <scope>NUCLEOTIDE SEQUENCE [LARGE SCALE GENOMIC DNA]</scope>
    <source>
        <strain evidence="2 3">YN2</strain>
    </source>
</reference>
<evidence type="ECO:0000313" key="2">
    <source>
        <dbReference type="EMBL" id="QRG06679.1"/>
    </source>
</evidence>
<dbReference type="EMBL" id="CP063362">
    <property type="protein sequence ID" value="QRG06679.1"/>
    <property type="molecule type" value="Genomic_DNA"/>
</dbReference>
<dbReference type="PANTHER" id="PTHR43539:SF68">
    <property type="entry name" value="FLAVIN-BINDING MONOOXYGENASE-LIKE PROTEIN (AFU_ORTHOLOGUE AFUA_4G09220)"/>
    <property type="match status" value="1"/>
</dbReference>
<dbReference type="GO" id="GO:0050660">
    <property type="term" value="F:flavin adenine dinucleotide binding"/>
    <property type="evidence" value="ECO:0007669"/>
    <property type="project" value="TreeGrafter"/>
</dbReference>
<dbReference type="KEGG" id="xdi:EZH22_27870"/>
<proteinExistence type="predicted"/>
<sequence length="591" mass="66052">MNNLYTPSLDRAPEQIVQAWLTGLNSALRSGDLDAVRILFRHDAHWRDIVALRWTLGTISEKDAIAPALLDAARESGARDFRIDEERAAPTFAERAGDAVVEAILRFETAVGHGEGVVRIKRADAVDSVPRAWTLLTALQSIGGHDEETVRLSREEPPFERDWHGPNWLDRREEERRFADRDPVVLIVGGGHSGLSAAAALKAQGIDALVVDRMARIGDNWRNRYHSLKLHNKTPSNHLAYLPFPSTWPNYIAKDKIANWLELYVEALDINFWTRTQFEGATYDEAAAHWSARLRLDDGSQRVMRPRHIIMATSVSGTPNIPKIPTLENFSGAVVHSSAFRNGAEYKDRNVFVFGTGTSAHDITQDLHGHGAYVTMVQRSPTEVINIEPSAQLYDGIFYGKGPSIIDRDLLSASIPLEVMKQSHRLLTVKAREYDAPLHKRLQEAGFRLDFDEFGWPLKFRTRGGGYYFNVGGSDLIANKEVGLLQYYDIEGFEASGVRMRDGGLVPGELVVLATGYKGLDHVVRTLFGEDVSKRVGSIWGFDESQELRSMWMRTGQPGLWFTGGAFSQCRIYSKYLALQIKAAELGLLPA</sequence>
<dbReference type="InterPro" id="IPR050982">
    <property type="entry name" value="Auxin_biosynth/cation_transpt"/>
</dbReference>
<organism evidence="2 3">
    <name type="scientific">Xanthobacter dioxanivorans</name>
    <dbReference type="NCBI Taxonomy" id="2528964"/>
    <lineage>
        <taxon>Bacteria</taxon>
        <taxon>Pseudomonadati</taxon>
        <taxon>Pseudomonadota</taxon>
        <taxon>Alphaproteobacteria</taxon>
        <taxon>Hyphomicrobiales</taxon>
        <taxon>Xanthobacteraceae</taxon>
        <taxon>Xanthobacter</taxon>
    </lineage>
</organism>
<dbReference type="InterPro" id="IPR036188">
    <property type="entry name" value="FAD/NAD-bd_sf"/>
</dbReference>
<evidence type="ECO:0000256" key="1">
    <source>
        <dbReference type="ARBA" id="ARBA00023002"/>
    </source>
</evidence>
<keyword evidence="1" id="KW-0560">Oxidoreductase</keyword>
<dbReference type="Proteomes" id="UP000596427">
    <property type="component" value="Chromosome"/>
</dbReference>
<dbReference type="RefSeq" id="WP_203193584.1">
    <property type="nucleotide sequence ID" value="NZ_CP063362.1"/>
</dbReference>
<protein>
    <submittedName>
        <fullName evidence="2">NAD(P)/FAD-dependent oxidoreductase</fullName>
    </submittedName>
</protein>
<evidence type="ECO:0000313" key="3">
    <source>
        <dbReference type="Proteomes" id="UP000596427"/>
    </source>
</evidence>